<reference evidence="1" key="1">
    <citation type="submission" date="2022-02" db="EMBL/GenBank/DDBJ databases">
        <title>Plant Genome Project.</title>
        <authorList>
            <person name="Zhang R.-G."/>
        </authorList>
    </citation>
    <scope>NUCLEOTIDE SEQUENCE</scope>
    <source>
        <strain evidence="1">AT1</strain>
    </source>
</reference>
<protein>
    <submittedName>
        <fullName evidence="1">Uncharacterized protein</fullName>
    </submittedName>
</protein>
<evidence type="ECO:0000313" key="2">
    <source>
        <dbReference type="Proteomes" id="UP001062846"/>
    </source>
</evidence>
<comment type="caution">
    <text evidence="1">The sequence shown here is derived from an EMBL/GenBank/DDBJ whole genome shotgun (WGS) entry which is preliminary data.</text>
</comment>
<gene>
    <name evidence="1" type="ORF">RHMOL_Rhmol01G0058500</name>
</gene>
<evidence type="ECO:0000313" key="1">
    <source>
        <dbReference type="EMBL" id="KAI8570723.1"/>
    </source>
</evidence>
<dbReference type="Proteomes" id="UP001062846">
    <property type="component" value="Chromosome 1"/>
</dbReference>
<accession>A0ACC0PYC8</accession>
<proteinExistence type="predicted"/>
<organism evidence="1 2">
    <name type="scientific">Rhododendron molle</name>
    <name type="common">Chinese azalea</name>
    <name type="synonym">Azalea mollis</name>
    <dbReference type="NCBI Taxonomy" id="49168"/>
    <lineage>
        <taxon>Eukaryota</taxon>
        <taxon>Viridiplantae</taxon>
        <taxon>Streptophyta</taxon>
        <taxon>Embryophyta</taxon>
        <taxon>Tracheophyta</taxon>
        <taxon>Spermatophyta</taxon>
        <taxon>Magnoliopsida</taxon>
        <taxon>eudicotyledons</taxon>
        <taxon>Gunneridae</taxon>
        <taxon>Pentapetalae</taxon>
        <taxon>asterids</taxon>
        <taxon>Ericales</taxon>
        <taxon>Ericaceae</taxon>
        <taxon>Ericoideae</taxon>
        <taxon>Rhodoreae</taxon>
        <taxon>Rhododendron</taxon>
    </lineage>
</organism>
<dbReference type="EMBL" id="CM046388">
    <property type="protein sequence ID" value="KAI8570723.1"/>
    <property type="molecule type" value="Genomic_DNA"/>
</dbReference>
<name>A0ACC0PYC8_RHOML</name>
<sequence>MAGKTTLATIVLVVVASAALMEGAAAAVYVVGDATSWTIPSSAAFYSNWAANKNFTVGDILVFNFVTGAHDVATVTKTSYDSCSSASPIAIQTTGPANVTLTTGEHYFICTVGQHCANGQKLSVNVPAAAGSPTPTPSPSPSPASPTPTPSTTPSPTPSATPPPAPTPAAPTPSPTAHSPPPSPTPTNSPPPPPTTESPPSTSPTESTSPPPPPPPSSAPRKAVAAFGMVVMSIAIGALF</sequence>
<keyword evidence="2" id="KW-1185">Reference proteome</keyword>